<proteinExistence type="predicted"/>
<dbReference type="InterPro" id="IPR046109">
    <property type="entry name" value="DUF6046"/>
</dbReference>
<keyword evidence="3" id="KW-1185">Reference proteome</keyword>
<dbReference type="AlphaFoldDB" id="A0A940XAG0"/>
<sequence>MALDNQDLIFAGLMGSRAVNLIQNANILNNELSNRVLPVIPFLPLKSGNNNVSTKPGRGINLENNWTTPDAVEEQKQFFPLSFSFKENSPKWLFPYEPMINFGSGNNIVKRNVAKQGDKLIGTIKERWSRKDFDVTVTGVLIGSIMQGKPEDCFPREHFIKLFDFLKHSKEIFIYSHPLELAGITKVVVEDYSFPFTKGENVQAYELKLTSDYSYNLLIEETF</sequence>
<comment type="caution">
    <text evidence="2">The sequence shown here is derived from an EMBL/GenBank/DDBJ whole genome shotgun (WGS) entry which is preliminary data.</text>
</comment>
<dbReference type="Proteomes" id="UP000675047">
    <property type="component" value="Unassembled WGS sequence"/>
</dbReference>
<evidence type="ECO:0000259" key="1">
    <source>
        <dbReference type="Pfam" id="PF19512"/>
    </source>
</evidence>
<accession>A0A940XAG0</accession>
<reference evidence="2 3" key="1">
    <citation type="submission" date="2021-03" db="EMBL/GenBank/DDBJ databases">
        <title>Flavobacterium Flabelliformis Sp. Nov. And Flavobacterium Geliluteum Sp. Nov., Two Novel Multidrug Resistant Psychrophilic Species Isolated From Antarctica.</title>
        <authorList>
            <person name="Kralova S."/>
            <person name="Busse H.J."/>
            <person name="Bezdicek M."/>
            <person name="Nykrynova M."/>
            <person name="Kroupova E."/>
            <person name="Krsek D."/>
            <person name="Sedlacek I."/>
        </authorList>
    </citation>
    <scope>NUCLEOTIDE SEQUENCE [LARGE SCALE GENOMIC DNA]</scope>
    <source>
        <strain evidence="2 3">P7388</strain>
    </source>
</reference>
<evidence type="ECO:0000313" key="3">
    <source>
        <dbReference type="Proteomes" id="UP000675047"/>
    </source>
</evidence>
<dbReference type="Pfam" id="PF19512">
    <property type="entry name" value="DUF6046"/>
    <property type="match status" value="1"/>
</dbReference>
<feature type="domain" description="DUF6046" evidence="1">
    <location>
        <begin position="94"/>
        <end position="221"/>
    </location>
</feature>
<gene>
    <name evidence="2" type="ORF">J3495_16215</name>
</gene>
<dbReference type="RefSeq" id="WP_210667585.1">
    <property type="nucleotide sequence ID" value="NZ_JAGFBV010000031.1"/>
</dbReference>
<name>A0A940XAG0_9FLAO</name>
<organism evidence="2 3">
    <name type="scientific">Flavobacterium geliluteum</name>
    <dbReference type="NCBI Taxonomy" id="2816120"/>
    <lineage>
        <taxon>Bacteria</taxon>
        <taxon>Pseudomonadati</taxon>
        <taxon>Bacteroidota</taxon>
        <taxon>Flavobacteriia</taxon>
        <taxon>Flavobacteriales</taxon>
        <taxon>Flavobacteriaceae</taxon>
        <taxon>Flavobacterium</taxon>
    </lineage>
</organism>
<evidence type="ECO:0000313" key="2">
    <source>
        <dbReference type="EMBL" id="MBP4139621.1"/>
    </source>
</evidence>
<protein>
    <recommendedName>
        <fullName evidence="1">DUF6046 domain-containing protein</fullName>
    </recommendedName>
</protein>
<dbReference type="EMBL" id="JAGFBV010000031">
    <property type="protein sequence ID" value="MBP4139621.1"/>
    <property type="molecule type" value="Genomic_DNA"/>
</dbReference>